<dbReference type="Proteomes" id="UP000444721">
    <property type="component" value="Unassembled WGS sequence"/>
</dbReference>
<dbReference type="OrthoDB" id="10388442at2759"/>
<dbReference type="VEuPathDB" id="AmoebaDB:NfTy_061750"/>
<reference evidence="1 2" key="1">
    <citation type="journal article" date="2019" name="Sci. Rep.">
        <title>Nanopore sequencing improves the draft genome of the human pathogenic amoeba Naegleria fowleri.</title>
        <authorList>
            <person name="Liechti N."/>
            <person name="Schurch N."/>
            <person name="Bruggmann R."/>
            <person name="Wittwer M."/>
        </authorList>
    </citation>
    <scope>NUCLEOTIDE SEQUENCE [LARGE SCALE GENOMIC DNA]</scope>
    <source>
        <strain evidence="1 2">ATCC 30894</strain>
    </source>
</reference>
<dbReference type="VEuPathDB" id="AmoebaDB:NF0111250"/>
<organism evidence="1 2">
    <name type="scientific">Naegleria fowleri</name>
    <name type="common">Brain eating amoeba</name>
    <dbReference type="NCBI Taxonomy" id="5763"/>
    <lineage>
        <taxon>Eukaryota</taxon>
        <taxon>Discoba</taxon>
        <taxon>Heterolobosea</taxon>
        <taxon>Tetramitia</taxon>
        <taxon>Eutetramitia</taxon>
        <taxon>Vahlkampfiidae</taxon>
        <taxon>Naegleria</taxon>
    </lineage>
</organism>
<dbReference type="GeneID" id="68116567"/>
<proteinExistence type="predicted"/>
<gene>
    <name evidence="1" type="ORF">FDP41_009351</name>
</gene>
<dbReference type="EMBL" id="VFQX01000068">
    <property type="protein sequence ID" value="KAF0972448.1"/>
    <property type="molecule type" value="Genomic_DNA"/>
</dbReference>
<evidence type="ECO:0000313" key="1">
    <source>
        <dbReference type="EMBL" id="KAF0972448.1"/>
    </source>
</evidence>
<dbReference type="OMA" id="IEGCEFN"/>
<dbReference type="AlphaFoldDB" id="A0A6A5BEV1"/>
<evidence type="ECO:0000313" key="2">
    <source>
        <dbReference type="Proteomes" id="UP000444721"/>
    </source>
</evidence>
<comment type="caution">
    <text evidence="1">The sequence shown here is derived from an EMBL/GenBank/DDBJ whole genome shotgun (WGS) entry which is preliminary data.</text>
</comment>
<name>A0A6A5BEV1_NAEFO</name>
<accession>A0A6A5BEV1</accession>
<evidence type="ECO:0008006" key="3">
    <source>
        <dbReference type="Google" id="ProtNLM"/>
    </source>
</evidence>
<dbReference type="RefSeq" id="XP_044557162.1">
    <property type="nucleotide sequence ID" value="XM_044713300.1"/>
</dbReference>
<keyword evidence="2" id="KW-1185">Reference proteome</keyword>
<dbReference type="VEuPathDB" id="AmoebaDB:FDP41_009351"/>
<sequence>MFKWSRLNHNVADEDLNCVSSSQTPTPNTHQVASYGKDRKEHPFKSCALPSEVVIKIVSFMDLKTLFSFAATDQFLLKFLFNQSPSRAKEYIKLKSKRINSLSETDVPQLAKQYKKQEEEKEFEVVQREVWKPLVCYYFPQFEKSLNVKNWMHVLRRRVNHLKLYAPSVLPLSRNVTTDPFKFNVLLNVDDSSFFIEGCEFNYKCPLKYDQLQYVTENTRFCEQCHKTVYRTNDITEFKNHVSNGHCIAFSMKIDTLEFDIMGDMYYPPEETHV</sequence>
<protein>
    <recommendedName>
        <fullName evidence="3">F-box domain-containing protein</fullName>
    </recommendedName>
</protein>